<feature type="transmembrane region" description="Helical" evidence="17">
    <location>
        <begin position="183"/>
        <end position="206"/>
    </location>
</feature>
<dbReference type="Pfam" id="PF04750">
    <property type="entry name" value="Far-17a_AIG1"/>
    <property type="match status" value="1"/>
</dbReference>
<feature type="transmembrane region" description="Helical" evidence="17">
    <location>
        <begin position="51"/>
        <end position="69"/>
    </location>
</feature>
<dbReference type="InterPro" id="IPR006838">
    <property type="entry name" value="ADTRP_AIG1"/>
</dbReference>
<evidence type="ECO:0000256" key="14">
    <source>
        <dbReference type="ARBA" id="ARBA00049296"/>
    </source>
</evidence>
<reference evidence="18" key="1">
    <citation type="submission" date="2018-03" db="EMBL/GenBank/DDBJ databases">
        <title>The relapsing fever spirochete Borrelia turicatae persists in the highly oxidative environment of its soft-bodied tick vector.</title>
        <authorList>
            <person name="Bourret T.J."/>
            <person name="Boyle W.K."/>
            <person name="Valenzuela J.G."/>
            <person name="Oliveira F."/>
            <person name="Lopez J.E."/>
        </authorList>
    </citation>
    <scope>NUCLEOTIDE SEQUENCE</scope>
    <source>
        <strain evidence="18">Kansas strain/isolate</strain>
        <tissue evidence="18">Salivary glands</tissue>
    </source>
</reference>
<comment type="catalytic activity">
    <reaction evidence="7">
        <text>12-hexadecanoyloxy-octadecanoate + H2O = 12-hydroxyoctadecanoate + hexadecanoate + H(+)</text>
        <dbReference type="Rhea" id="RHEA:52056"/>
        <dbReference type="ChEBI" id="CHEBI:7896"/>
        <dbReference type="ChEBI" id="CHEBI:15377"/>
        <dbReference type="ChEBI" id="CHEBI:15378"/>
        <dbReference type="ChEBI" id="CHEBI:83677"/>
        <dbReference type="ChEBI" id="CHEBI:84201"/>
    </reaction>
    <physiologicalReaction direction="left-to-right" evidence="7">
        <dbReference type="Rhea" id="RHEA:52057"/>
    </physiologicalReaction>
</comment>
<protein>
    <submittedName>
        <fullName evidence="18">Putative secreted protein</fullName>
    </submittedName>
</protein>
<feature type="transmembrane region" description="Helical" evidence="17">
    <location>
        <begin position="116"/>
        <end position="140"/>
    </location>
</feature>
<comment type="catalytic activity">
    <reaction evidence="1">
        <text>9-(9Z-hexadecenoyloxy)-octadecanoate + H2O = (9Z)-hexadecenoate + 9-hydroxy-octadecanoate + H(+)</text>
        <dbReference type="Rhea" id="RHEA:52068"/>
        <dbReference type="ChEBI" id="CHEBI:15377"/>
        <dbReference type="ChEBI" id="CHEBI:15378"/>
        <dbReference type="ChEBI" id="CHEBI:32372"/>
        <dbReference type="ChEBI" id="CHEBI:136286"/>
        <dbReference type="ChEBI" id="CHEBI:136309"/>
    </reaction>
    <physiologicalReaction direction="left-to-right" evidence="1">
        <dbReference type="Rhea" id="RHEA:52069"/>
    </physiologicalReaction>
</comment>
<comment type="similarity">
    <text evidence="3">Belongs to the AIG1 family.</text>
</comment>
<evidence type="ECO:0000313" key="18">
    <source>
        <dbReference type="EMBL" id="MBY09970.1"/>
    </source>
</evidence>
<keyword evidence="6 17" id="KW-0472">Membrane</keyword>
<comment type="catalytic activity">
    <reaction evidence="11">
        <text>12-(9Z-octadecenoyloxy)-octadecanoate + H2O = 12-hydroxyoctadecanoate + (9Z)-octadecenoate + H(+)</text>
        <dbReference type="Rhea" id="RHEA:52060"/>
        <dbReference type="ChEBI" id="CHEBI:15377"/>
        <dbReference type="ChEBI" id="CHEBI:15378"/>
        <dbReference type="ChEBI" id="CHEBI:30823"/>
        <dbReference type="ChEBI" id="CHEBI:84201"/>
        <dbReference type="ChEBI" id="CHEBI:136302"/>
    </reaction>
    <physiologicalReaction direction="left-to-right" evidence="11">
        <dbReference type="Rhea" id="RHEA:52061"/>
    </physiologicalReaction>
</comment>
<dbReference type="EMBL" id="GGLE01005844">
    <property type="protein sequence ID" value="MBY09970.1"/>
    <property type="molecule type" value="Transcribed_RNA"/>
</dbReference>
<evidence type="ECO:0000256" key="10">
    <source>
        <dbReference type="ARBA" id="ARBA00048680"/>
    </source>
</evidence>
<keyword evidence="4 17" id="KW-0812">Transmembrane</keyword>
<evidence type="ECO:0000256" key="8">
    <source>
        <dbReference type="ARBA" id="ARBA00047427"/>
    </source>
</evidence>
<evidence type="ECO:0000256" key="17">
    <source>
        <dbReference type="SAM" id="Phobius"/>
    </source>
</evidence>
<dbReference type="GO" id="GO:0012505">
    <property type="term" value="C:endomembrane system"/>
    <property type="evidence" value="ECO:0007669"/>
    <property type="project" value="UniProtKB-SubCell"/>
</dbReference>
<dbReference type="AlphaFoldDB" id="A0A2R5LKB8"/>
<evidence type="ECO:0000256" key="16">
    <source>
        <dbReference type="ARBA" id="ARBA00049428"/>
    </source>
</evidence>
<keyword evidence="5 17" id="KW-1133">Transmembrane helix</keyword>
<comment type="catalytic activity">
    <reaction evidence="13">
        <text>9-octadecanoyloxy-octadecanoate + H2O = 9-hydroxy-octadecanoate + octadecanoate + H(+)</text>
        <dbReference type="Rhea" id="RHEA:52096"/>
        <dbReference type="ChEBI" id="CHEBI:15377"/>
        <dbReference type="ChEBI" id="CHEBI:15378"/>
        <dbReference type="ChEBI" id="CHEBI:25629"/>
        <dbReference type="ChEBI" id="CHEBI:136286"/>
        <dbReference type="ChEBI" id="CHEBI:136373"/>
    </reaction>
    <physiologicalReaction direction="left-to-right" evidence="13">
        <dbReference type="Rhea" id="RHEA:52097"/>
    </physiologicalReaction>
</comment>
<accession>A0A2R5LKB8</accession>
<evidence type="ECO:0000256" key="5">
    <source>
        <dbReference type="ARBA" id="ARBA00022989"/>
    </source>
</evidence>
<comment type="catalytic activity">
    <reaction evidence="15">
        <text>13-(9Z-hexadecenoyloxy)-octadecanoate + H2O = 13-hydroxy-octadecanoate + (9Z)-hexadecenoate + H(+)</text>
        <dbReference type="Rhea" id="RHEA:52076"/>
        <dbReference type="ChEBI" id="CHEBI:15377"/>
        <dbReference type="ChEBI" id="CHEBI:15378"/>
        <dbReference type="ChEBI" id="CHEBI:32372"/>
        <dbReference type="ChEBI" id="CHEBI:136304"/>
        <dbReference type="ChEBI" id="CHEBI:136315"/>
    </reaction>
    <physiologicalReaction direction="left-to-right" evidence="15">
        <dbReference type="Rhea" id="RHEA:52077"/>
    </physiologicalReaction>
</comment>
<comment type="catalytic activity">
    <reaction evidence="12">
        <text>9-(9Z-octadecenoyloxy)-octadecanoate + H2O = 9-hydroxy-octadecanoate + (9Z)-octadecenoate + H(+)</text>
        <dbReference type="Rhea" id="RHEA:52048"/>
        <dbReference type="ChEBI" id="CHEBI:15377"/>
        <dbReference type="ChEBI" id="CHEBI:15378"/>
        <dbReference type="ChEBI" id="CHEBI:30823"/>
        <dbReference type="ChEBI" id="CHEBI:136282"/>
        <dbReference type="ChEBI" id="CHEBI:136286"/>
    </reaction>
    <physiologicalReaction direction="left-to-right" evidence="12">
        <dbReference type="Rhea" id="RHEA:52049"/>
    </physiologicalReaction>
</comment>
<comment type="subcellular location">
    <subcellularLocation>
        <location evidence="2">Endomembrane system</location>
        <topology evidence="2">Multi-pass membrane protein</topology>
    </subcellularLocation>
</comment>
<evidence type="ECO:0000256" key="3">
    <source>
        <dbReference type="ARBA" id="ARBA00009300"/>
    </source>
</evidence>
<comment type="catalytic activity">
    <reaction evidence="10">
        <text>12-octadecanoyloxy-octadecanoate + H2O = 12-hydroxyoctadecanoate + octadecanoate + H(+)</text>
        <dbReference type="Rhea" id="RHEA:52080"/>
        <dbReference type="ChEBI" id="CHEBI:15377"/>
        <dbReference type="ChEBI" id="CHEBI:15378"/>
        <dbReference type="ChEBI" id="CHEBI:25629"/>
        <dbReference type="ChEBI" id="CHEBI:84201"/>
        <dbReference type="ChEBI" id="CHEBI:136330"/>
    </reaction>
    <physiologicalReaction direction="left-to-right" evidence="10">
        <dbReference type="Rhea" id="RHEA:52081"/>
    </physiologicalReaction>
</comment>
<sequence length="225" mass="26177">MKNTCVKTFHLTFCALYTYGVYFSEVHLDIPLRSPKFGIFGRYKYLTHWNLVLQAVMFTLFCVIDFAPIRHKRCLTSVRDHVFLSISLPLCMFVSTIFWTLFFIDRDLIFPEALEMFYPAWLNHLSHTAITFSAIVEALVNHHKQPTRKTGFATLLMFAGVYLALIQYLGLVHGIWVYPVLEVLSSVAFCAFLGFCIFFIFVFYVIGEKLNTCFWPQGRKCSKEQ</sequence>
<dbReference type="GO" id="GO:0016020">
    <property type="term" value="C:membrane"/>
    <property type="evidence" value="ECO:0007669"/>
    <property type="project" value="InterPro"/>
</dbReference>
<name>A0A2R5LKB8_9ACAR</name>
<evidence type="ECO:0000256" key="11">
    <source>
        <dbReference type="ARBA" id="ARBA00048701"/>
    </source>
</evidence>
<feature type="transmembrane region" description="Helical" evidence="17">
    <location>
        <begin position="152"/>
        <end position="177"/>
    </location>
</feature>
<evidence type="ECO:0000256" key="2">
    <source>
        <dbReference type="ARBA" id="ARBA00004127"/>
    </source>
</evidence>
<evidence type="ECO:0000256" key="9">
    <source>
        <dbReference type="ARBA" id="ARBA00047863"/>
    </source>
</evidence>
<evidence type="ECO:0000256" key="7">
    <source>
        <dbReference type="ARBA" id="ARBA00047368"/>
    </source>
</evidence>
<dbReference type="GeneID" id="135394482"/>
<evidence type="ECO:0000256" key="15">
    <source>
        <dbReference type="ARBA" id="ARBA00049322"/>
    </source>
</evidence>
<evidence type="ECO:0000256" key="12">
    <source>
        <dbReference type="ARBA" id="ARBA00048800"/>
    </source>
</evidence>
<dbReference type="RefSeq" id="XP_064481311.1">
    <property type="nucleotide sequence ID" value="XM_064625241.1"/>
</dbReference>
<dbReference type="PANTHER" id="PTHR10989">
    <property type="entry name" value="ANDROGEN-INDUCED PROTEIN 1-RELATED"/>
    <property type="match status" value="1"/>
</dbReference>
<evidence type="ECO:0000256" key="1">
    <source>
        <dbReference type="ARBA" id="ARBA00000923"/>
    </source>
</evidence>
<comment type="catalytic activity">
    <reaction evidence="9">
        <text>9-hexadecanoyloxy-octadecanoate + H2O = 9-hydroxy-octadecanoate + hexadecanoate + H(+)</text>
        <dbReference type="Rhea" id="RHEA:52052"/>
        <dbReference type="ChEBI" id="CHEBI:7896"/>
        <dbReference type="ChEBI" id="CHEBI:15377"/>
        <dbReference type="ChEBI" id="CHEBI:15378"/>
        <dbReference type="ChEBI" id="CHEBI:83670"/>
        <dbReference type="ChEBI" id="CHEBI:136286"/>
    </reaction>
    <physiologicalReaction direction="left-to-right" evidence="9">
        <dbReference type="Rhea" id="RHEA:52053"/>
    </physiologicalReaction>
</comment>
<comment type="catalytic activity">
    <reaction evidence="8">
        <text>13-octadecanoyloxy-octadecanoate + H2O = 13-hydroxy-octadecanoate + octadecanoate + H(+)</text>
        <dbReference type="Rhea" id="RHEA:52084"/>
        <dbReference type="ChEBI" id="CHEBI:15377"/>
        <dbReference type="ChEBI" id="CHEBI:15378"/>
        <dbReference type="ChEBI" id="CHEBI:25629"/>
        <dbReference type="ChEBI" id="CHEBI:136304"/>
        <dbReference type="ChEBI" id="CHEBI:136335"/>
    </reaction>
    <physiologicalReaction direction="left-to-right" evidence="8">
        <dbReference type="Rhea" id="RHEA:52085"/>
    </physiologicalReaction>
</comment>
<comment type="catalytic activity">
    <reaction evidence="16">
        <text>12-(9Z-hexadecenoyloxy)-octadecanoate + H2O = 12-hydroxyoctadecanoate + (9Z)-hexadecenoate + H(+)</text>
        <dbReference type="Rhea" id="RHEA:52072"/>
        <dbReference type="ChEBI" id="CHEBI:15377"/>
        <dbReference type="ChEBI" id="CHEBI:15378"/>
        <dbReference type="ChEBI" id="CHEBI:32372"/>
        <dbReference type="ChEBI" id="CHEBI:84201"/>
        <dbReference type="ChEBI" id="CHEBI:136312"/>
    </reaction>
    <physiologicalReaction direction="left-to-right" evidence="16">
        <dbReference type="Rhea" id="RHEA:52073"/>
    </physiologicalReaction>
</comment>
<dbReference type="RefSeq" id="XP_064481310.1">
    <property type="nucleotide sequence ID" value="XM_064625240.1"/>
</dbReference>
<proteinExistence type="inferred from homology"/>
<evidence type="ECO:0000256" key="4">
    <source>
        <dbReference type="ARBA" id="ARBA00022692"/>
    </source>
</evidence>
<evidence type="ECO:0000256" key="13">
    <source>
        <dbReference type="ARBA" id="ARBA00049221"/>
    </source>
</evidence>
<dbReference type="PANTHER" id="PTHR10989:SF16">
    <property type="entry name" value="AT02829P-RELATED"/>
    <property type="match status" value="1"/>
</dbReference>
<comment type="catalytic activity">
    <reaction evidence="14">
        <text>13-(9Z-octadecenoyloxy)-octadecanoate + H2O = 13-hydroxy-octadecanoate + (9Z)-octadecenoate + H(+)</text>
        <dbReference type="Rhea" id="RHEA:52064"/>
        <dbReference type="ChEBI" id="CHEBI:15377"/>
        <dbReference type="ChEBI" id="CHEBI:15378"/>
        <dbReference type="ChEBI" id="CHEBI:30823"/>
        <dbReference type="ChEBI" id="CHEBI:136303"/>
        <dbReference type="ChEBI" id="CHEBI:136304"/>
    </reaction>
    <physiologicalReaction direction="left-to-right" evidence="14">
        <dbReference type="Rhea" id="RHEA:52065"/>
    </physiologicalReaction>
</comment>
<organism evidence="18">
    <name type="scientific">Ornithodoros turicata</name>
    <dbReference type="NCBI Taxonomy" id="34597"/>
    <lineage>
        <taxon>Eukaryota</taxon>
        <taxon>Metazoa</taxon>
        <taxon>Ecdysozoa</taxon>
        <taxon>Arthropoda</taxon>
        <taxon>Chelicerata</taxon>
        <taxon>Arachnida</taxon>
        <taxon>Acari</taxon>
        <taxon>Parasitiformes</taxon>
        <taxon>Ixodida</taxon>
        <taxon>Ixodoidea</taxon>
        <taxon>Argasidae</taxon>
        <taxon>Ornithodorinae</taxon>
        <taxon>Ornithodoros</taxon>
    </lineage>
</organism>
<feature type="transmembrane region" description="Helical" evidence="17">
    <location>
        <begin position="81"/>
        <end position="104"/>
    </location>
</feature>
<dbReference type="KEGG" id="oti:135394482"/>
<evidence type="ECO:0000256" key="6">
    <source>
        <dbReference type="ARBA" id="ARBA00023136"/>
    </source>
</evidence>